<dbReference type="RefSeq" id="XP_040641188.1">
    <property type="nucleotide sequence ID" value="XM_040785667.1"/>
</dbReference>
<dbReference type="OrthoDB" id="3509362at2759"/>
<dbReference type="InterPro" id="IPR020843">
    <property type="entry name" value="ER"/>
</dbReference>
<dbReference type="PANTHER" id="PTHR45033:SF1">
    <property type="entry name" value="OXIDOREDUCTASE (EUROFUNG)"/>
    <property type="match status" value="1"/>
</dbReference>
<evidence type="ECO:0000313" key="3">
    <source>
        <dbReference type="Proteomes" id="UP000019804"/>
    </source>
</evidence>
<dbReference type="EMBL" id="KK088415">
    <property type="protein sequence ID" value="EYE97500.1"/>
    <property type="molecule type" value="Genomic_DNA"/>
</dbReference>
<keyword evidence="3" id="KW-1185">Reference proteome</keyword>
<dbReference type="InterPro" id="IPR052711">
    <property type="entry name" value="Zinc_ADH-like"/>
</dbReference>
<proteinExistence type="predicted"/>
<organism evidence="2 3">
    <name type="scientific">Aspergillus ruber (strain CBS 135680)</name>
    <dbReference type="NCBI Taxonomy" id="1388766"/>
    <lineage>
        <taxon>Eukaryota</taxon>
        <taxon>Fungi</taxon>
        <taxon>Dikarya</taxon>
        <taxon>Ascomycota</taxon>
        <taxon>Pezizomycotina</taxon>
        <taxon>Eurotiomycetes</taxon>
        <taxon>Eurotiomycetidae</taxon>
        <taxon>Eurotiales</taxon>
        <taxon>Aspergillaceae</taxon>
        <taxon>Aspergillus</taxon>
        <taxon>Aspergillus subgen. Aspergillus</taxon>
    </lineage>
</organism>
<dbReference type="InterPro" id="IPR013154">
    <property type="entry name" value="ADH-like_N"/>
</dbReference>
<evidence type="ECO:0000259" key="1">
    <source>
        <dbReference type="SMART" id="SM00829"/>
    </source>
</evidence>
<dbReference type="AlphaFoldDB" id="A0A017SMK6"/>
<sequence length="354" mass="38034">MAPSIQQYISHFDGLDGLKKVDAPLPSPAQGEVLVQIKAVSLNYRDMEVIRGEYTHHQSINQGSTIVPCSDMCGVIQSVGNGSTKWKVGDRVLSTFIPNHQAGLLTEQALASGLGLPQPGVLVTHRVFPEHALIKAPEYMSDQEASTLTIASVTAWMGINGMRPLGQNGGKDEYILLQGTGGVSIAALQLAKASGAKVIITSSSDDKLAKAKDLDADFTINYRKTPDWEKEVMKVTNGHGADIILEVGGSETLSKSFNCAAYNGLINCIGYTSGKTQAGGDQPNVNILAISKVLTLKGIIVGPTDRFEELVRFVEKHQVHPVICKIFSFEETKDALKYLESGSHFGKVVIQVSN</sequence>
<dbReference type="GeneID" id="63700791"/>
<dbReference type="SUPFAM" id="SSF51735">
    <property type="entry name" value="NAD(P)-binding Rossmann-fold domains"/>
    <property type="match status" value="1"/>
</dbReference>
<reference evidence="3" key="1">
    <citation type="journal article" date="2014" name="Nat. Commun.">
        <title>Genomic adaptations of the halophilic Dead Sea filamentous fungus Eurotium rubrum.</title>
        <authorList>
            <person name="Kis-Papo T."/>
            <person name="Weig A.R."/>
            <person name="Riley R."/>
            <person name="Persoh D."/>
            <person name="Salamov A."/>
            <person name="Sun H."/>
            <person name="Lipzen A."/>
            <person name="Wasser S.P."/>
            <person name="Rambold G."/>
            <person name="Grigoriev I.V."/>
            <person name="Nevo E."/>
        </authorList>
    </citation>
    <scope>NUCLEOTIDE SEQUENCE [LARGE SCALE GENOMIC DNA]</scope>
    <source>
        <strain evidence="3">CBS 135680</strain>
    </source>
</reference>
<dbReference type="InterPro" id="IPR011032">
    <property type="entry name" value="GroES-like_sf"/>
</dbReference>
<dbReference type="Proteomes" id="UP000019804">
    <property type="component" value="Unassembled WGS sequence"/>
</dbReference>
<dbReference type="Pfam" id="PF08240">
    <property type="entry name" value="ADH_N"/>
    <property type="match status" value="1"/>
</dbReference>
<gene>
    <name evidence="2" type="ORF">EURHEDRAFT_494950</name>
</gene>
<dbReference type="STRING" id="1388766.A0A017SMK6"/>
<dbReference type="SMART" id="SM00829">
    <property type="entry name" value="PKS_ER"/>
    <property type="match status" value="1"/>
</dbReference>
<feature type="domain" description="Enoyl reductase (ER)" evidence="1">
    <location>
        <begin position="14"/>
        <end position="350"/>
    </location>
</feature>
<evidence type="ECO:0000313" key="2">
    <source>
        <dbReference type="EMBL" id="EYE97500.1"/>
    </source>
</evidence>
<dbReference type="GO" id="GO:0016491">
    <property type="term" value="F:oxidoreductase activity"/>
    <property type="evidence" value="ECO:0007669"/>
    <property type="project" value="InterPro"/>
</dbReference>
<dbReference type="SUPFAM" id="SSF50129">
    <property type="entry name" value="GroES-like"/>
    <property type="match status" value="1"/>
</dbReference>
<dbReference type="Gene3D" id="3.40.50.720">
    <property type="entry name" value="NAD(P)-binding Rossmann-like Domain"/>
    <property type="match status" value="1"/>
</dbReference>
<dbReference type="InterPro" id="IPR013149">
    <property type="entry name" value="ADH-like_C"/>
</dbReference>
<dbReference type="InterPro" id="IPR036291">
    <property type="entry name" value="NAD(P)-bd_dom_sf"/>
</dbReference>
<protein>
    <submittedName>
        <fullName evidence="2">NAD(P)-binding protein</fullName>
    </submittedName>
</protein>
<accession>A0A017SMK6</accession>
<dbReference type="HOGENOM" id="CLU_026673_3_4_1"/>
<dbReference type="Gene3D" id="3.90.180.10">
    <property type="entry name" value="Medium-chain alcohol dehydrogenases, catalytic domain"/>
    <property type="match status" value="1"/>
</dbReference>
<name>A0A017SMK6_ASPRC</name>
<dbReference type="CDD" id="cd08276">
    <property type="entry name" value="MDR7"/>
    <property type="match status" value="1"/>
</dbReference>
<dbReference type="Pfam" id="PF00107">
    <property type="entry name" value="ADH_zinc_N"/>
    <property type="match status" value="1"/>
</dbReference>
<dbReference type="PANTHER" id="PTHR45033">
    <property type="match status" value="1"/>
</dbReference>